<organism evidence="2 3">
    <name type="scientific">Gloeothece verrucosa (strain PCC 7822)</name>
    <name type="common">Cyanothece sp. (strain PCC 7822)</name>
    <dbReference type="NCBI Taxonomy" id="497965"/>
    <lineage>
        <taxon>Bacteria</taxon>
        <taxon>Bacillati</taxon>
        <taxon>Cyanobacteriota</taxon>
        <taxon>Cyanophyceae</taxon>
        <taxon>Oscillatoriophycideae</taxon>
        <taxon>Chroococcales</taxon>
        <taxon>Aphanothecaceae</taxon>
        <taxon>Gloeothece</taxon>
        <taxon>Gloeothece verrucosa</taxon>
    </lineage>
</organism>
<gene>
    <name evidence="2" type="ordered locus">Cyan7822_1789</name>
</gene>
<reference evidence="3" key="1">
    <citation type="journal article" date="2011" name="MBio">
        <title>Novel metabolic attributes of the genus Cyanothece, comprising a group of unicellular nitrogen-fixing Cyanobacteria.</title>
        <authorList>
            <person name="Bandyopadhyay A."/>
            <person name="Elvitigala T."/>
            <person name="Welsh E."/>
            <person name="Stockel J."/>
            <person name="Liberton M."/>
            <person name="Min H."/>
            <person name="Sherman L.A."/>
            <person name="Pakrasi H.B."/>
        </authorList>
    </citation>
    <scope>NUCLEOTIDE SEQUENCE [LARGE SCALE GENOMIC DNA]</scope>
    <source>
        <strain evidence="3">PCC 7822</strain>
    </source>
</reference>
<evidence type="ECO:0000313" key="3">
    <source>
        <dbReference type="Proteomes" id="UP000008206"/>
    </source>
</evidence>
<protein>
    <recommendedName>
        <fullName evidence="4">DUF4194 domain-containing protein</fullName>
    </recommendedName>
</protein>
<evidence type="ECO:0000313" key="2">
    <source>
        <dbReference type="EMBL" id="ADN13776.1"/>
    </source>
</evidence>
<dbReference type="HOGENOM" id="CLU_114545_0_0_3"/>
<dbReference type="Proteomes" id="UP000008206">
    <property type="component" value="Chromosome"/>
</dbReference>
<dbReference type="STRING" id="497965.Cyan7822_1789"/>
<keyword evidence="3" id="KW-1185">Reference proteome</keyword>
<dbReference type="Pfam" id="PF13835">
    <property type="entry name" value="DUF4194"/>
    <property type="match status" value="1"/>
</dbReference>
<evidence type="ECO:0008006" key="4">
    <source>
        <dbReference type="Google" id="ProtNLM"/>
    </source>
</evidence>
<name>E0U8N0_GLOV7</name>
<dbReference type="eggNOG" id="ENOG5031GHU">
    <property type="taxonomic scope" value="Bacteria"/>
</dbReference>
<dbReference type="RefSeq" id="WP_013321883.1">
    <property type="nucleotide sequence ID" value="NC_014501.1"/>
</dbReference>
<dbReference type="AlphaFoldDB" id="E0U8N0"/>
<dbReference type="KEGG" id="cyj:Cyan7822_1789"/>
<dbReference type="InterPro" id="IPR025449">
    <property type="entry name" value="JetB"/>
</dbReference>
<proteinExistence type="predicted"/>
<evidence type="ECO:0000256" key="1">
    <source>
        <dbReference type="SAM" id="MobiDB-lite"/>
    </source>
</evidence>
<dbReference type="EMBL" id="CP002198">
    <property type="protein sequence ID" value="ADN13776.1"/>
    <property type="molecule type" value="Genomic_DNA"/>
</dbReference>
<feature type="region of interest" description="Disordered" evidence="1">
    <location>
        <begin position="57"/>
        <end position="77"/>
    </location>
</feature>
<dbReference type="OrthoDB" id="369102at2"/>
<sequence>MLPQSTLPYAPAILKLLQGAMYSDDVHWNQLQTYLTAIQKYFAQIGLEVRNHETDGFAYLEQPDPDPQDKSEPLPRLTRRNPLTFRVTLLCVLLREEWRKFDTNSTTGQLVLNIEKIREMLKLYLPDGNNEDRLRLEVERLVGKVRELGFLRRLSQEDESYQVLPILKAKIDADQLALLKQKLEAYATSSPD</sequence>
<accession>E0U8N0</accession>